<comment type="caution">
    <text evidence="2">The sequence shown here is derived from an EMBL/GenBank/DDBJ whole genome shotgun (WGS) entry which is preliminary data.</text>
</comment>
<accession>A0A1R3JCM1</accession>
<reference evidence="2 3" key="1">
    <citation type="submission" date="2013-09" db="EMBL/GenBank/DDBJ databases">
        <title>Corchorus capsularis genome sequencing.</title>
        <authorList>
            <person name="Alam M."/>
            <person name="Haque M.S."/>
            <person name="Islam M.S."/>
            <person name="Emdad E.M."/>
            <person name="Islam M.M."/>
            <person name="Ahmed B."/>
            <person name="Halim A."/>
            <person name="Hossen Q.M.M."/>
            <person name="Hossain M.Z."/>
            <person name="Ahmed R."/>
            <person name="Khan M.M."/>
            <person name="Islam R."/>
            <person name="Rashid M.M."/>
            <person name="Khan S.A."/>
            <person name="Rahman M.S."/>
            <person name="Alam M."/>
        </authorList>
    </citation>
    <scope>NUCLEOTIDE SEQUENCE [LARGE SCALE GENOMIC DNA]</scope>
    <source>
        <strain evidence="3">cv. CVL-1</strain>
        <tissue evidence="2">Whole seedling</tissue>
    </source>
</reference>
<evidence type="ECO:0000256" key="1">
    <source>
        <dbReference type="SAM" id="MobiDB-lite"/>
    </source>
</evidence>
<proteinExistence type="predicted"/>
<protein>
    <submittedName>
        <fullName evidence="2">Uncharacterized protein</fullName>
    </submittedName>
</protein>
<evidence type="ECO:0000313" key="2">
    <source>
        <dbReference type="EMBL" id="OMO92569.1"/>
    </source>
</evidence>
<gene>
    <name evidence="2" type="ORF">CCACVL1_06820</name>
</gene>
<dbReference type="EMBL" id="AWWV01008176">
    <property type="protein sequence ID" value="OMO92569.1"/>
    <property type="molecule type" value="Genomic_DNA"/>
</dbReference>
<name>A0A1R3JCM1_COCAP</name>
<dbReference type="Proteomes" id="UP000188268">
    <property type="component" value="Unassembled WGS sequence"/>
</dbReference>
<dbReference type="Gramene" id="OMO92569">
    <property type="protein sequence ID" value="OMO92569"/>
    <property type="gene ID" value="CCACVL1_06820"/>
</dbReference>
<dbReference type="AlphaFoldDB" id="A0A1R3JCM1"/>
<keyword evidence="3" id="KW-1185">Reference proteome</keyword>
<feature type="region of interest" description="Disordered" evidence="1">
    <location>
        <begin position="1"/>
        <end position="20"/>
    </location>
</feature>
<evidence type="ECO:0000313" key="3">
    <source>
        <dbReference type="Proteomes" id="UP000188268"/>
    </source>
</evidence>
<organism evidence="2 3">
    <name type="scientific">Corchorus capsularis</name>
    <name type="common">Jute</name>
    <dbReference type="NCBI Taxonomy" id="210143"/>
    <lineage>
        <taxon>Eukaryota</taxon>
        <taxon>Viridiplantae</taxon>
        <taxon>Streptophyta</taxon>
        <taxon>Embryophyta</taxon>
        <taxon>Tracheophyta</taxon>
        <taxon>Spermatophyta</taxon>
        <taxon>Magnoliopsida</taxon>
        <taxon>eudicotyledons</taxon>
        <taxon>Gunneridae</taxon>
        <taxon>Pentapetalae</taxon>
        <taxon>rosids</taxon>
        <taxon>malvids</taxon>
        <taxon>Malvales</taxon>
        <taxon>Malvaceae</taxon>
        <taxon>Grewioideae</taxon>
        <taxon>Apeibeae</taxon>
        <taxon>Corchorus</taxon>
    </lineage>
</organism>
<sequence>MRLKMKKKTGAANERWPTAG</sequence>